<gene>
    <name evidence="1" type="ORF">JF888_07855</name>
</gene>
<dbReference type="PANTHER" id="PTHR38479">
    <property type="entry name" value="LMO0824 PROTEIN"/>
    <property type="match status" value="1"/>
</dbReference>
<dbReference type="EMBL" id="JAEKNQ010000031">
    <property type="protein sequence ID" value="MBJ7603085.1"/>
    <property type="molecule type" value="Genomic_DNA"/>
</dbReference>
<dbReference type="PANTHER" id="PTHR38479:SF2">
    <property type="entry name" value="WINGED HELIX DNA-BINDING DOMAIN-CONTAINING PROTEIN"/>
    <property type="match status" value="1"/>
</dbReference>
<dbReference type="InterPro" id="IPR009351">
    <property type="entry name" value="AlkZ-like"/>
</dbReference>
<evidence type="ECO:0000313" key="2">
    <source>
        <dbReference type="Proteomes" id="UP000620075"/>
    </source>
</evidence>
<comment type="caution">
    <text evidence="1">The sequence shown here is derived from an EMBL/GenBank/DDBJ whole genome shotgun (WGS) entry which is preliminary data.</text>
</comment>
<dbReference type="GO" id="GO:0003677">
    <property type="term" value="F:DNA binding"/>
    <property type="evidence" value="ECO:0007669"/>
    <property type="project" value="UniProtKB-KW"/>
</dbReference>
<evidence type="ECO:0000313" key="1">
    <source>
        <dbReference type="EMBL" id="MBJ7603085.1"/>
    </source>
</evidence>
<name>A0A934KE33_9BACT</name>
<sequence>MSSGPRCLTDHLQRHLQAYGPATRQDVEQFTGFKTTEVSAAPEPLPQIGDGLYDLPRMPHPRADAPAPVRFLPPYDSIILAHRDRSRILPDEYYETVIRRKNATTKAPFTVDGFIAAAGRMEKRKLVIEPVTPLPLKWRRQLEAERAQPEAFWNA</sequence>
<accession>A0A934KE33</accession>
<dbReference type="RefSeq" id="WP_338178485.1">
    <property type="nucleotide sequence ID" value="NZ_JAEKNQ010000031.1"/>
</dbReference>
<dbReference type="AlphaFoldDB" id="A0A934KE33"/>
<reference evidence="1 2" key="1">
    <citation type="submission" date="2020-10" db="EMBL/GenBank/DDBJ databases">
        <title>Ca. Dormibacterota MAGs.</title>
        <authorList>
            <person name="Montgomery K."/>
        </authorList>
    </citation>
    <scope>NUCLEOTIDE SEQUENCE [LARGE SCALE GENOMIC DNA]</scope>
    <source>
        <strain evidence="1">SC8811_S16_3</strain>
    </source>
</reference>
<keyword evidence="1" id="KW-0238">DNA-binding</keyword>
<proteinExistence type="predicted"/>
<organism evidence="1 2">
    <name type="scientific">Candidatus Dormiibacter inghamiae</name>
    <dbReference type="NCBI Taxonomy" id="3127013"/>
    <lineage>
        <taxon>Bacteria</taxon>
        <taxon>Bacillati</taxon>
        <taxon>Candidatus Dormiibacterota</taxon>
        <taxon>Candidatus Dormibacteria</taxon>
        <taxon>Candidatus Dormibacterales</taxon>
        <taxon>Candidatus Dormibacteraceae</taxon>
        <taxon>Candidatus Dormiibacter</taxon>
    </lineage>
</organism>
<dbReference type="Proteomes" id="UP000620075">
    <property type="component" value="Unassembled WGS sequence"/>
</dbReference>
<protein>
    <submittedName>
        <fullName evidence="1">Winged helix DNA-binding domain-containing protein</fullName>
    </submittedName>
</protein>
<dbReference type="Pfam" id="PF06224">
    <property type="entry name" value="AlkZ-like"/>
    <property type="match status" value="1"/>
</dbReference>